<dbReference type="Gene3D" id="3.40.640.10">
    <property type="entry name" value="Type I PLP-dependent aspartate aminotransferase-like (Major domain)"/>
    <property type="match status" value="1"/>
</dbReference>
<dbReference type="InterPro" id="IPR004839">
    <property type="entry name" value="Aminotransferase_I/II_large"/>
</dbReference>
<reference evidence="9 10" key="1">
    <citation type="submission" date="2014-03" db="EMBL/GenBank/DDBJ databases">
        <title>Complete genome sequence of the Radio-Resistant Rubrobacter radiotolerans RSPS-4.</title>
        <authorList>
            <person name="Egas C.C."/>
            <person name="Barroso C.C."/>
            <person name="Froufe H.J.C."/>
            <person name="Pacheco J.J."/>
            <person name="Albuquerque L.L."/>
            <person name="da Costa M.M.S."/>
        </authorList>
    </citation>
    <scope>NUCLEOTIDE SEQUENCE [LARGE SCALE GENOMIC DNA]</scope>
    <source>
        <strain evidence="9 10">RSPS-4</strain>
    </source>
</reference>
<organism evidence="9 10">
    <name type="scientific">Rubrobacter radiotolerans</name>
    <name type="common">Arthrobacter radiotolerans</name>
    <dbReference type="NCBI Taxonomy" id="42256"/>
    <lineage>
        <taxon>Bacteria</taxon>
        <taxon>Bacillati</taxon>
        <taxon>Actinomycetota</taxon>
        <taxon>Rubrobacteria</taxon>
        <taxon>Rubrobacterales</taxon>
        <taxon>Rubrobacteraceae</taxon>
        <taxon>Rubrobacter</taxon>
    </lineage>
</organism>
<dbReference type="GO" id="GO:1901605">
    <property type="term" value="P:alpha-amino acid metabolic process"/>
    <property type="evidence" value="ECO:0007669"/>
    <property type="project" value="TreeGrafter"/>
</dbReference>
<gene>
    <name evidence="9" type="ORF">RradSPS_0479</name>
</gene>
<protein>
    <submittedName>
        <fullName evidence="9">Transcriptional regulators containing a DNA-binding HTH domain and an aminotransferase domain (MocR family) and their eukaryotic orthologs</fullName>
    </submittedName>
</protein>
<keyword evidence="6" id="KW-0663">Pyridoxal phosphate</keyword>
<evidence type="ECO:0000256" key="6">
    <source>
        <dbReference type="ARBA" id="ARBA00022898"/>
    </source>
</evidence>
<comment type="subunit">
    <text evidence="3">Homodimer.</text>
</comment>
<dbReference type="HOGENOM" id="CLU_017584_0_6_11"/>
<evidence type="ECO:0000256" key="3">
    <source>
        <dbReference type="ARBA" id="ARBA00011738"/>
    </source>
</evidence>
<dbReference type="GO" id="GO:0003677">
    <property type="term" value="F:DNA binding"/>
    <property type="evidence" value="ECO:0007669"/>
    <property type="project" value="UniProtKB-KW"/>
</dbReference>
<feature type="domain" description="Aminotransferase class I/classII large" evidence="8">
    <location>
        <begin position="88"/>
        <end position="432"/>
    </location>
</feature>
<feature type="region of interest" description="Disordered" evidence="7">
    <location>
        <begin position="1"/>
        <end position="30"/>
    </location>
</feature>
<dbReference type="EMBL" id="CP007514">
    <property type="protein sequence ID" value="AHY45762.1"/>
    <property type="molecule type" value="Genomic_DNA"/>
</dbReference>
<evidence type="ECO:0000256" key="5">
    <source>
        <dbReference type="ARBA" id="ARBA00022679"/>
    </source>
</evidence>
<feature type="compositionally biased region" description="Basic and acidic residues" evidence="7">
    <location>
        <begin position="17"/>
        <end position="29"/>
    </location>
</feature>
<dbReference type="PANTHER" id="PTHR42790:SF19">
    <property type="entry name" value="KYNURENINE_ALPHA-AMINOADIPATE AMINOTRANSFERASE, MITOCHONDRIAL"/>
    <property type="match status" value="1"/>
</dbReference>
<keyword evidence="10" id="KW-1185">Reference proteome</keyword>
<name>A0A023WZV2_RUBRA</name>
<dbReference type="Gene3D" id="3.90.1150.10">
    <property type="entry name" value="Aspartate Aminotransferase, domain 1"/>
    <property type="match status" value="1"/>
</dbReference>
<dbReference type="FunFam" id="3.40.640.10:FF:000053">
    <property type="entry name" value="Aminotransferase, class I"/>
    <property type="match status" value="1"/>
</dbReference>
<dbReference type="Pfam" id="PF00155">
    <property type="entry name" value="Aminotran_1_2"/>
    <property type="match status" value="1"/>
</dbReference>
<evidence type="ECO:0000256" key="2">
    <source>
        <dbReference type="ARBA" id="ARBA00007441"/>
    </source>
</evidence>
<dbReference type="AlphaFoldDB" id="A0A023WZV2"/>
<dbReference type="eggNOG" id="COG1167">
    <property type="taxonomic scope" value="Bacteria"/>
</dbReference>
<dbReference type="STRING" id="42256.RradSPS_0479"/>
<evidence type="ECO:0000313" key="10">
    <source>
        <dbReference type="Proteomes" id="UP000025229"/>
    </source>
</evidence>
<proteinExistence type="inferred from homology"/>
<dbReference type="InterPro" id="IPR015421">
    <property type="entry name" value="PyrdxlP-dep_Trfase_major"/>
</dbReference>
<evidence type="ECO:0000313" key="9">
    <source>
        <dbReference type="EMBL" id="AHY45762.1"/>
    </source>
</evidence>
<comment type="similarity">
    <text evidence="2">Belongs to the class-I pyridoxal-phosphate-dependent aminotransferase family.</text>
</comment>
<keyword evidence="5 9" id="KW-0808">Transferase</keyword>
<dbReference type="InterPro" id="IPR050859">
    <property type="entry name" value="Class-I_PLP-dep_aminotransf"/>
</dbReference>
<keyword evidence="9" id="KW-0238">DNA-binding</keyword>
<comment type="cofactor">
    <cofactor evidence="1">
        <name>pyridoxal 5'-phosphate</name>
        <dbReference type="ChEBI" id="CHEBI:597326"/>
    </cofactor>
</comment>
<keyword evidence="4 9" id="KW-0032">Aminotransferase</keyword>
<dbReference type="KEGG" id="rrd:RradSPS_0479"/>
<dbReference type="GO" id="GO:0030170">
    <property type="term" value="F:pyridoxal phosphate binding"/>
    <property type="evidence" value="ECO:0007669"/>
    <property type="project" value="InterPro"/>
</dbReference>
<evidence type="ECO:0000259" key="8">
    <source>
        <dbReference type="Pfam" id="PF00155"/>
    </source>
</evidence>
<dbReference type="InterPro" id="IPR015424">
    <property type="entry name" value="PyrdxlP-dep_Trfase"/>
</dbReference>
<evidence type="ECO:0000256" key="4">
    <source>
        <dbReference type="ARBA" id="ARBA00022576"/>
    </source>
</evidence>
<sequence length="471" mass="51988">MLGLPESSARRRRRGAGNRDRCTGEKAKDNQMPLVDLDRFDFLYANRVKGMKTAATRDLMATLSRPGIISLAGGFPDTRAFGEEAFRDLSSAIARDSAQALQYGPTGGLEGIKDVIAEVMRAEGTPADQDNVFITTGAQQALDLVAKVFLDEGDAILCEGPTYAGALNAFAAYRPRIAHVPMDRAGIIPSAARETLKRAKKQGLHVKFIYTVPNFQNPGGVTLAKERRRELLDLAREFDLVIVEDNPYGMLRFEGEPLPTLAALEIEEHGDVDRVVYLGTFSKIFAPGVRLGWVHAQPGILHKINVGKQGADLCSSNLSQIMITSYFQNGDWKGYVRRLNAIYKERRDAMLAALAEFMPKDVYWTHPEGGLFVWATLPSYLDATAMLPRAIAKNVAYVPGEGFYAGGEHKNNMRLNFSFVESEKIRRGIEVLADVIRERVELRTDLERGQTGRKLSATNPLVQRATAGRDG</sequence>
<evidence type="ECO:0000256" key="1">
    <source>
        <dbReference type="ARBA" id="ARBA00001933"/>
    </source>
</evidence>
<dbReference type="SUPFAM" id="SSF53383">
    <property type="entry name" value="PLP-dependent transferases"/>
    <property type="match status" value="1"/>
</dbReference>
<dbReference type="CDD" id="cd00609">
    <property type="entry name" value="AAT_like"/>
    <property type="match status" value="1"/>
</dbReference>
<dbReference type="GO" id="GO:0008483">
    <property type="term" value="F:transaminase activity"/>
    <property type="evidence" value="ECO:0007669"/>
    <property type="project" value="UniProtKB-KW"/>
</dbReference>
<dbReference type="PANTHER" id="PTHR42790">
    <property type="entry name" value="AMINOTRANSFERASE"/>
    <property type="match status" value="1"/>
</dbReference>
<dbReference type="Proteomes" id="UP000025229">
    <property type="component" value="Chromosome"/>
</dbReference>
<accession>A0A023WZV2</accession>
<feature type="region of interest" description="Disordered" evidence="7">
    <location>
        <begin position="448"/>
        <end position="471"/>
    </location>
</feature>
<evidence type="ECO:0000256" key="7">
    <source>
        <dbReference type="SAM" id="MobiDB-lite"/>
    </source>
</evidence>
<dbReference type="InterPro" id="IPR015422">
    <property type="entry name" value="PyrdxlP-dep_Trfase_small"/>
</dbReference>